<proteinExistence type="inferred from homology"/>
<dbReference type="GO" id="GO:0004476">
    <property type="term" value="F:mannose-6-phosphate isomerase activity"/>
    <property type="evidence" value="ECO:0007669"/>
    <property type="project" value="UniProtKB-EC"/>
</dbReference>
<dbReference type="PROSITE" id="PS00965">
    <property type="entry name" value="PMI_I_1"/>
    <property type="match status" value="1"/>
</dbReference>
<sequence>MASDPTVFLLKCGVQQYAWGKIGSDSEVAKLSKNSNPDFNLKEDAPYAELWMGTHPNCPSYVDIPGKEEIKLEDWIKDHRDKLGSEVNTYFDGKLPFLFKVLSVKTSLSIQAHPNKVHAEQLHATRPDVYKDPNHKPEMAIALTPFQGLCGFRMIKEIAHYVQGNTKITSCSF</sequence>
<dbReference type="PANTHER" id="PTHR10309:SF0">
    <property type="entry name" value="MANNOSE-6-PHOSPHATE ISOMERASE"/>
    <property type="match status" value="1"/>
</dbReference>
<dbReference type="InterPro" id="IPR018050">
    <property type="entry name" value="Pmannose_isomerase-type1_CS"/>
</dbReference>
<organism evidence="10 11">
    <name type="scientific">Patella caerulea</name>
    <name type="common">Rayed Mediterranean limpet</name>
    <dbReference type="NCBI Taxonomy" id="87958"/>
    <lineage>
        <taxon>Eukaryota</taxon>
        <taxon>Metazoa</taxon>
        <taxon>Spiralia</taxon>
        <taxon>Lophotrochozoa</taxon>
        <taxon>Mollusca</taxon>
        <taxon>Gastropoda</taxon>
        <taxon>Patellogastropoda</taxon>
        <taxon>Patelloidea</taxon>
        <taxon>Patellidae</taxon>
        <taxon>Patella</taxon>
    </lineage>
</organism>
<dbReference type="InterPro" id="IPR011051">
    <property type="entry name" value="RmlC_Cupin_sf"/>
</dbReference>
<evidence type="ECO:0000256" key="3">
    <source>
        <dbReference type="ARBA" id="ARBA00004666"/>
    </source>
</evidence>
<comment type="similarity">
    <text evidence="4">Belongs to the mannose-6-phosphate isomerase type 1 family.</text>
</comment>
<dbReference type="InterPro" id="IPR014710">
    <property type="entry name" value="RmlC-like_jellyroll"/>
</dbReference>
<dbReference type="PANTHER" id="PTHR10309">
    <property type="entry name" value="MANNOSE-6-PHOSPHATE ISOMERASE"/>
    <property type="match status" value="1"/>
</dbReference>
<dbReference type="Pfam" id="PF20511">
    <property type="entry name" value="PMI_typeI_cat"/>
    <property type="match status" value="1"/>
</dbReference>
<reference evidence="10 11" key="1">
    <citation type="submission" date="2024-01" db="EMBL/GenBank/DDBJ databases">
        <title>The genome of the rayed Mediterranean limpet Patella caerulea (Linnaeus, 1758).</title>
        <authorList>
            <person name="Anh-Thu Weber A."/>
            <person name="Halstead-Nussloch G."/>
        </authorList>
    </citation>
    <scope>NUCLEOTIDE SEQUENCE [LARGE SCALE GENOMIC DNA]</scope>
    <source>
        <strain evidence="10">AATW-2023a</strain>
        <tissue evidence="10">Whole specimen</tissue>
    </source>
</reference>
<comment type="pathway">
    <text evidence="3">Nucleotide-sugar biosynthesis; GDP-alpha-D-mannose biosynthesis; alpha-D-mannose 1-phosphate from D-fructose 6-phosphate: step 1/2.</text>
</comment>
<dbReference type="Proteomes" id="UP001347796">
    <property type="component" value="Unassembled WGS sequence"/>
</dbReference>
<dbReference type="GO" id="GO:0008270">
    <property type="term" value="F:zinc ion binding"/>
    <property type="evidence" value="ECO:0007669"/>
    <property type="project" value="InterPro"/>
</dbReference>
<evidence type="ECO:0000256" key="8">
    <source>
        <dbReference type="ARBA" id="ARBA00023235"/>
    </source>
</evidence>
<protein>
    <recommendedName>
        <fullName evidence="5">mannose-6-phosphate isomerase</fullName>
        <ecNumber evidence="5">5.3.1.8</ecNumber>
    </recommendedName>
</protein>
<evidence type="ECO:0000256" key="5">
    <source>
        <dbReference type="ARBA" id="ARBA00011956"/>
    </source>
</evidence>
<dbReference type="InterPro" id="IPR001250">
    <property type="entry name" value="Man6P_Isoase-1"/>
</dbReference>
<feature type="domain" description="Phosphomannose isomerase type I catalytic" evidence="9">
    <location>
        <begin position="8"/>
        <end position="153"/>
    </location>
</feature>
<keyword evidence="7" id="KW-0862">Zinc</keyword>
<dbReference type="EC" id="5.3.1.8" evidence="5"/>
<dbReference type="GO" id="GO:0005829">
    <property type="term" value="C:cytosol"/>
    <property type="evidence" value="ECO:0007669"/>
    <property type="project" value="TreeGrafter"/>
</dbReference>
<evidence type="ECO:0000256" key="6">
    <source>
        <dbReference type="ARBA" id="ARBA00022723"/>
    </source>
</evidence>
<dbReference type="GO" id="GO:0009298">
    <property type="term" value="P:GDP-mannose biosynthetic process"/>
    <property type="evidence" value="ECO:0007669"/>
    <property type="project" value="InterPro"/>
</dbReference>
<name>A0AAN8Q3S1_PATCE</name>
<keyword evidence="6" id="KW-0479">Metal-binding</keyword>
<dbReference type="CDD" id="cd07011">
    <property type="entry name" value="cupin_PMI_type_I_N"/>
    <property type="match status" value="1"/>
</dbReference>
<evidence type="ECO:0000256" key="2">
    <source>
        <dbReference type="ARBA" id="ARBA00001947"/>
    </source>
</evidence>
<gene>
    <name evidence="10" type="ORF">SNE40_001639</name>
</gene>
<evidence type="ECO:0000256" key="1">
    <source>
        <dbReference type="ARBA" id="ARBA00000757"/>
    </source>
</evidence>
<dbReference type="PRINTS" id="PR00714">
    <property type="entry name" value="MAN6PISMRASE"/>
</dbReference>
<comment type="cofactor">
    <cofactor evidence="2">
        <name>Zn(2+)</name>
        <dbReference type="ChEBI" id="CHEBI:29105"/>
    </cofactor>
</comment>
<comment type="catalytic activity">
    <reaction evidence="1">
        <text>D-mannose 6-phosphate = D-fructose 6-phosphate</text>
        <dbReference type="Rhea" id="RHEA:12356"/>
        <dbReference type="ChEBI" id="CHEBI:58735"/>
        <dbReference type="ChEBI" id="CHEBI:61527"/>
        <dbReference type="EC" id="5.3.1.8"/>
    </reaction>
</comment>
<dbReference type="AlphaFoldDB" id="A0AAN8Q3S1"/>
<evidence type="ECO:0000256" key="4">
    <source>
        <dbReference type="ARBA" id="ARBA00010772"/>
    </source>
</evidence>
<dbReference type="NCBIfam" id="TIGR00218">
    <property type="entry name" value="manA"/>
    <property type="match status" value="1"/>
</dbReference>
<accession>A0AAN8Q3S1</accession>
<evidence type="ECO:0000256" key="7">
    <source>
        <dbReference type="ARBA" id="ARBA00022833"/>
    </source>
</evidence>
<comment type="caution">
    <text evidence="10">The sequence shown here is derived from an EMBL/GenBank/DDBJ whole genome shotgun (WGS) entry which is preliminary data.</text>
</comment>
<keyword evidence="8" id="KW-0413">Isomerase</keyword>
<dbReference type="EMBL" id="JAZGQO010000001">
    <property type="protein sequence ID" value="KAK6196407.1"/>
    <property type="molecule type" value="Genomic_DNA"/>
</dbReference>
<evidence type="ECO:0000313" key="11">
    <source>
        <dbReference type="Proteomes" id="UP001347796"/>
    </source>
</evidence>
<dbReference type="SUPFAM" id="SSF51182">
    <property type="entry name" value="RmlC-like cupins"/>
    <property type="match status" value="1"/>
</dbReference>
<evidence type="ECO:0000313" key="10">
    <source>
        <dbReference type="EMBL" id="KAK6196407.1"/>
    </source>
</evidence>
<dbReference type="Gene3D" id="2.60.120.10">
    <property type="entry name" value="Jelly Rolls"/>
    <property type="match status" value="1"/>
</dbReference>
<evidence type="ECO:0000259" key="9">
    <source>
        <dbReference type="Pfam" id="PF20511"/>
    </source>
</evidence>
<dbReference type="GO" id="GO:0005975">
    <property type="term" value="P:carbohydrate metabolic process"/>
    <property type="evidence" value="ECO:0007669"/>
    <property type="project" value="InterPro"/>
</dbReference>
<dbReference type="InterPro" id="IPR016305">
    <property type="entry name" value="Mannose-6-P_Isomerase"/>
</dbReference>
<keyword evidence="11" id="KW-1185">Reference proteome</keyword>
<dbReference type="InterPro" id="IPR046457">
    <property type="entry name" value="PMI_typeI_cat"/>
</dbReference>